<comment type="caution">
    <text evidence="2">The sequence shown here is derived from an EMBL/GenBank/DDBJ whole genome shotgun (WGS) entry which is preliminary data.</text>
</comment>
<evidence type="ECO:0000313" key="2">
    <source>
        <dbReference type="EMBL" id="EDU98899.1"/>
    </source>
</evidence>
<sequence>MTDRKDTYGQAAVTGQREKRKSSQRFPLFLFVNKSEYRSLINIITNETET</sequence>
<dbReference type="HOGENOM" id="CLU_3114459_0_0_10"/>
<dbReference type="Proteomes" id="UP000003146">
    <property type="component" value="Unassembled WGS sequence"/>
</dbReference>
<protein>
    <submittedName>
        <fullName evidence="2">Uncharacterized protein</fullName>
    </submittedName>
</protein>
<dbReference type="EMBL" id="ABIY02000126">
    <property type="protein sequence ID" value="EDU98899.1"/>
    <property type="molecule type" value="Genomic_DNA"/>
</dbReference>
<dbReference type="AlphaFoldDB" id="B3JQ50"/>
<gene>
    <name evidence="2" type="ORF">BACCOP_04205</name>
</gene>
<organism evidence="2 3">
    <name type="scientific">Phocaeicola coprocola DSM 17136</name>
    <dbReference type="NCBI Taxonomy" id="470145"/>
    <lineage>
        <taxon>Bacteria</taxon>
        <taxon>Pseudomonadati</taxon>
        <taxon>Bacteroidota</taxon>
        <taxon>Bacteroidia</taxon>
        <taxon>Bacteroidales</taxon>
        <taxon>Bacteroidaceae</taxon>
        <taxon>Phocaeicola</taxon>
    </lineage>
</organism>
<evidence type="ECO:0000256" key="1">
    <source>
        <dbReference type="SAM" id="MobiDB-lite"/>
    </source>
</evidence>
<accession>B3JQ50</accession>
<name>B3JQ50_9BACT</name>
<evidence type="ECO:0000313" key="3">
    <source>
        <dbReference type="Proteomes" id="UP000003146"/>
    </source>
</evidence>
<feature type="region of interest" description="Disordered" evidence="1">
    <location>
        <begin position="1"/>
        <end position="21"/>
    </location>
</feature>
<reference evidence="2 3" key="1">
    <citation type="submission" date="2008-04" db="EMBL/GenBank/DDBJ databases">
        <title>Draft genome sequence of Bacteroides coprocola (DSM 17136).</title>
        <authorList>
            <person name="Sudarsanam P."/>
            <person name="Ley R."/>
            <person name="Guruge J."/>
            <person name="Turnbaugh P.J."/>
            <person name="Mahowald M."/>
            <person name="Liep D."/>
            <person name="Gordon J."/>
        </authorList>
    </citation>
    <scope>NUCLEOTIDE SEQUENCE [LARGE SCALE GENOMIC DNA]</scope>
    <source>
        <strain evidence="2 3">DSM 17136</strain>
    </source>
</reference>
<reference evidence="2 3" key="2">
    <citation type="submission" date="2008-04" db="EMBL/GenBank/DDBJ databases">
        <authorList>
            <person name="Fulton L."/>
            <person name="Clifton S."/>
            <person name="Fulton B."/>
            <person name="Xu J."/>
            <person name="Minx P."/>
            <person name="Pepin K.H."/>
            <person name="Johnson M."/>
            <person name="Thiruvilangam P."/>
            <person name="Bhonagiri V."/>
            <person name="Nash W.E."/>
            <person name="Mardis E.R."/>
            <person name="Wilson R.K."/>
        </authorList>
    </citation>
    <scope>NUCLEOTIDE SEQUENCE [LARGE SCALE GENOMIC DNA]</scope>
    <source>
        <strain evidence="2 3">DSM 17136</strain>
    </source>
</reference>
<proteinExistence type="predicted"/>